<dbReference type="EMBL" id="JAVXUP010000226">
    <property type="protein sequence ID" value="KAK3033642.1"/>
    <property type="molecule type" value="Genomic_DNA"/>
</dbReference>
<feature type="domain" description="BAH" evidence="1">
    <location>
        <begin position="160"/>
        <end position="277"/>
    </location>
</feature>
<dbReference type="Proteomes" id="UP001188597">
    <property type="component" value="Unassembled WGS sequence"/>
</dbReference>
<evidence type="ECO:0000313" key="2">
    <source>
        <dbReference type="EMBL" id="KAK3033642.1"/>
    </source>
</evidence>
<sequence length="698" mass="79107">MQTEGGETAAYVGWEEVYVSREPGKREVSYYLKRKDGSSDLVVVGKEKSLRHMSYHYAIKDKSLLSISLSLSLLKLRSRREVIDWLNSIAPDSAVLPHCAPQQVIGSLDNRNSCKTDIDTLELAKSRKLGKHATEYFWLGSAWTCRKKRRHYKSFWRNGIEISVHDFVYVLAEEDKRLVAYLDDMYEDSRGNKSVVVRWFHKVDEVGIILPHNYIDREIFFSLCIQDLSIECIDGLASVLSLQHYEKFLKEARHAQLEPFVCHRQFENDEIKPYDVTQIKGYWEQEILRYMFATSASKVHLKSQSPNDGPIVEGNCYDPEIRLKKRLRRSRDDNLLSQSANKQKASNVCLDVRDVGGSSIGSKGGNGTCSLKEVPSAASSSGKDAIMQEQPQHLSVGSQVEVLSHDSGIRGCWFRAIIIRKRRDKVKVRYLDIKDACDEANNLEEWLLASKAAVPDKLSLRLSGRTTVRPSPLSSEGSSLLVESVGSVVDAWWHDGWWEGIVVGRESDDRIHVYFLGEKLESVFRCCDLRPSQEWLGSRWKYMKRRPELVPFVVFDSERKLGSMKSCDGKADEATCSADKKLVGAVHKEVGCGNPTVGFGTEKMKDARMVQDLSKDGSLTQLKWKSSRKRKLSRNSYQNLHHSVIKYKSSSDILGTRTRDRFFIPSSPGVENENCKYVGDSLFGSSVASPLTSLVMSR</sequence>
<dbReference type="PROSITE" id="PS51038">
    <property type="entry name" value="BAH"/>
    <property type="match status" value="1"/>
</dbReference>
<keyword evidence="3" id="KW-1185">Reference proteome</keyword>
<dbReference type="SMART" id="SM00743">
    <property type="entry name" value="Agenet"/>
    <property type="match status" value="2"/>
</dbReference>
<name>A0AA88WTD6_9ASTE</name>
<reference evidence="2" key="1">
    <citation type="submission" date="2022-12" db="EMBL/GenBank/DDBJ databases">
        <title>Draft genome assemblies for two species of Escallonia (Escalloniales).</title>
        <authorList>
            <person name="Chanderbali A."/>
            <person name="Dervinis C."/>
            <person name="Anghel I."/>
            <person name="Soltis D."/>
            <person name="Soltis P."/>
            <person name="Zapata F."/>
        </authorList>
    </citation>
    <scope>NUCLEOTIDE SEQUENCE</scope>
    <source>
        <strain evidence="2">UCBG64.0493</strain>
        <tissue evidence="2">Leaf</tissue>
    </source>
</reference>
<protein>
    <recommendedName>
        <fullName evidence="1">BAH domain-containing protein</fullName>
    </recommendedName>
</protein>
<gene>
    <name evidence="2" type="ORF">RJ639_034521</name>
</gene>
<dbReference type="InterPro" id="IPR001025">
    <property type="entry name" value="BAH_dom"/>
</dbReference>
<dbReference type="AlphaFoldDB" id="A0AA88WTD6"/>
<proteinExistence type="predicted"/>
<dbReference type="SMART" id="SM00439">
    <property type="entry name" value="BAH"/>
    <property type="match status" value="1"/>
</dbReference>
<dbReference type="GO" id="GO:0003682">
    <property type="term" value="F:chromatin binding"/>
    <property type="evidence" value="ECO:0007669"/>
    <property type="project" value="InterPro"/>
</dbReference>
<comment type="caution">
    <text evidence="2">The sequence shown here is derived from an EMBL/GenBank/DDBJ whole genome shotgun (WGS) entry which is preliminary data.</text>
</comment>
<dbReference type="InterPro" id="IPR008395">
    <property type="entry name" value="Agenet-like_dom"/>
</dbReference>
<organism evidence="2 3">
    <name type="scientific">Escallonia herrerae</name>
    <dbReference type="NCBI Taxonomy" id="1293975"/>
    <lineage>
        <taxon>Eukaryota</taxon>
        <taxon>Viridiplantae</taxon>
        <taxon>Streptophyta</taxon>
        <taxon>Embryophyta</taxon>
        <taxon>Tracheophyta</taxon>
        <taxon>Spermatophyta</taxon>
        <taxon>Magnoliopsida</taxon>
        <taxon>eudicotyledons</taxon>
        <taxon>Gunneridae</taxon>
        <taxon>Pentapetalae</taxon>
        <taxon>asterids</taxon>
        <taxon>campanulids</taxon>
        <taxon>Escalloniales</taxon>
        <taxon>Escalloniaceae</taxon>
        <taxon>Escallonia</taxon>
    </lineage>
</organism>
<dbReference type="InterPro" id="IPR014002">
    <property type="entry name" value="Agenet_dom_plant"/>
</dbReference>
<evidence type="ECO:0000259" key="1">
    <source>
        <dbReference type="PROSITE" id="PS51038"/>
    </source>
</evidence>
<dbReference type="Pfam" id="PF01426">
    <property type="entry name" value="BAH"/>
    <property type="match status" value="1"/>
</dbReference>
<dbReference type="InterPro" id="IPR043151">
    <property type="entry name" value="BAH_sf"/>
</dbReference>
<evidence type="ECO:0000313" key="3">
    <source>
        <dbReference type="Proteomes" id="UP001188597"/>
    </source>
</evidence>
<dbReference type="Gene3D" id="2.30.30.490">
    <property type="match status" value="1"/>
</dbReference>
<dbReference type="Pfam" id="PF05641">
    <property type="entry name" value="Agenet"/>
    <property type="match status" value="1"/>
</dbReference>
<dbReference type="PANTHER" id="PTHR31917">
    <property type="entry name" value="AGENET DOMAIN-CONTAINING PROTEIN-RELATED"/>
    <property type="match status" value="1"/>
</dbReference>
<dbReference type="CDD" id="cd20405">
    <property type="entry name" value="Tudor_Agenet_AtDUF_rpt1_3"/>
    <property type="match status" value="1"/>
</dbReference>
<accession>A0AA88WTD6</accession>
<dbReference type="PANTHER" id="PTHR31917:SF58">
    <property type="entry name" value="AGENET AND BROMO-ADJACENT HOMOLOGY (BAH) DOMAIN-CONTAINING PROTEIN"/>
    <property type="match status" value="1"/>
</dbReference>